<accession>A0A7E4V755</accession>
<dbReference type="Gene3D" id="1.20.1070.10">
    <property type="entry name" value="Rhodopsin 7-helix transmembrane proteins"/>
    <property type="match status" value="1"/>
</dbReference>
<dbReference type="InterPro" id="IPR019425">
    <property type="entry name" value="7TM_GPCR_serpentine_rcpt_Srt"/>
</dbReference>
<evidence type="ECO:0000256" key="1">
    <source>
        <dbReference type="SAM" id="Phobius"/>
    </source>
</evidence>
<name>A0A7E4V755_PANRE</name>
<feature type="transmembrane region" description="Helical" evidence="1">
    <location>
        <begin position="41"/>
        <end position="60"/>
    </location>
</feature>
<keyword evidence="1" id="KW-1133">Transmembrane helix</keyword>
<sequence length="166" mass="19787">MLGGFIVYLTPVVTCFFYRRHFAWKYDPSAAWHQVYIRVDFHWTTSMMGLSLLNYTFIVIKMKSLKLTSTGKSRKQEIRVCIQAVFLCIWCTFVQFHWYYKTSYMPDSRYASFFSNFIWIVNCTTNPTLCLTLNLSIRKAFFDFINLKRKKSKVVTVIPYLSRINI</sequence>
<keyword evidence="1" id="KW-0812">Transmembrane</keyword>
<feature type="transmembrane region" description="Helical" evidence="1">
    <location>
        <begin position="80"/>
        <end position="98"/>
    </location>
</feature>
<dbReference type="AlphaFoldDB" id="A0A7E4V755"/>
<keyword evidence="2" id="KW-1185">Reference proteome</keyword>
<dbReference type="WBParaSite" id="Pan_g17319.t1">
    <property type="protein sequence ID" value="Pan_g17319.t1"/>
    <property type="gene ID" value="Pan_g17319"/>
</dbReference>
<dbReference type="Pfam" id="PF10321">
    <property type="entry name" value="7TM_GPCR_Srt"/>
    <property type="match status" value="1"/>
</dbReference>
<keyword evidence="1" id="KW-0472">Membrane</keyword>
<proteinExistence type="predicted"/>
<dbReference type="Proteomes" id="UP000492821">
    <property type="component" value="Unassembled WGS sequence"/>
</dbReference>
<protein>
    <submittedName>
        <fullName evidence="3">G_PROTEIN_RECEP_F1_2 domain-containing protein</fullName>
    </submittedName>
</protein>
<dbReference type="SUPFAM" id="SSF81321">
    <property type="entry name" value="Family A G protein-coupled receptor-like"/>
    <property type="match status" value="1"/>
</dbReference>
<organism evidence="2 3">
    <name type="scientific">Panagrellus redivivus</name>
    <name type="common">Microworm</name>
    <dbReference type="NCBI Taxonomy" id="6233"/>
    <lineage>
        <taxon>Eukaryota</taxon>
        <taxon>Metazoa</taxon>
        <taxon>Ecdysozoa</taxon>
        <taxon>Nematoda</taxon>
        <taxon>Chromadorea</taxon>
        <taxon>Rhabditida</taxon>
        <taxon>Tylenchina</taxon>
        <taxon>Panagrolaimomorpha</taxon>
        <taxon>Panagrolaimoidea</taxon>
        <taxon>Panagrolaimidae</taxon>
        <taxon>Panagrellus</taxon>
    </lineage>
</organism>
<feature type="transmembrane region" description="Helical" evidence="1">
    <location>
        <begin position="118"/>
        <end position="141"/>
    </location>
</feature>
<reference evidence="2" key="1">
    <citation type="journal article" date="2013" name="Genetics">
        <title>The draft genome and transcriptome of Panagrellus redivivus are shaped by the harsh demands of a free-living lifestyle.</title>
        <authorList>
            <person name="Srinivasan J."/>
            <person name="Dillman A.R."/>
            <person name="Macchietto M.G."/>
            <person name="Heikkinen L."/>
            <person name="Lakso M."/>
            <person name="Fracchia K.M."/>
            <person name="Antoshechkin I."/>
            <person name="Mortazavi A."/>
            <person name="Wong G."/>
            <person name="Sternberg P.W."/>
        </authorList>
    </citation>
    <scope>NUCLEOTIDE SEQUENCE [LARGE SCALE GENOMIC DNA]</scope>
    <source>
        <strain evidence="2">MT8872</strain>
    </source>
</reference>
<evidence type="ECO:0000313" key="2">
    <source>
        <dbReference type="Proteomes" id="UP000492821"/>
    </source>
</evidence>
<reference evidence="3" key="2">
    <citation type="submission" date="2020-10" db="UniProtKB">
        <authorList>
            <consortium name="WormBaseParasite"/>
        </authorList>
    </citation>
    <scope>IDENTIFICATION</scope>
</reference>
<evidence type="ECO:0000313" key="3">
    <source>
        <dbReference type="WBParaSite" id="Pan_g17319.t1"/>
    </source>
</evidence>